<evidence type="ECO:0000313" key="1">
    <source>
        <dbReference type="EMBL" id="MEM5499833.1"/>
    </source>
</evidence>
<accession>A0ABU9T251</accession>
<protein>
    <submittedName>
        <fullName evidence="1">DUF3025 domain-containing protein</fullName>
    </submittedName>
</protein>
<proteinExistence type="predicted"/>
<sequence length="284" mass="32886">MPLINLLATNFVFLFMSLPWNKPFTQQLSCAPLARLNAQFFLSDFSDWPNAEGLNTLKQRFLADDRSVPDFIDQDALPPTDNYYEQIIFKQGHIPTRANGWHDLFNGLVWLQYPLSKKRLNQLHVEDIKQNGLSPRSRQRNHITHFDECGVILAVESSAGKKVTELLREHNWTEALYQNRAQWGEGIHARMFGHANYEMLLDPFIGLTGKWLAVRVEPGFAQRSMLEQNAEVDQCLCTLINTTELFKQAKPLLPLPLLGIAHWSELNTDAQFYQNTDYFRPKRR</sequence>
<dbReference type="InterPro" id="IPR021390">
    <property type="entry name" value="DUF3025"/>
</dbReference>
<dbReference type="RefSeq" id="WP_342882822.1">
    <property type="nucleotide sequence ID" value="NZ_JBBMQS010000020.1"/>
</dbReference>
<keyword evidence="2" id="KW-1185">Reference proteome</keyword>
<organism evidence="1 2">
    <name type="scientific">Paraglaciecola mesophila</name>
    <dbReference type="NCBI Taxonomy" id="197222"/>
    <lineage>
        <taxon>Bacteria</taxon>
        <taxon>Pseudomonadati</taxon>
        <taxon>Pseudomonadota</taxon>
        <taxon>Gammaproteobacteria</taxon>
        <taxon>Alteromonadales</taxon>
        <taxon>Alteromonadaceae</taxon>
        <taxon>Paraglaciecola</taxon>
    </lineage>
</organism>
<comment type="caution">
    <text evidence="1">The sequence shown here is derived from an EMBL/GenBank/DDBJ whole genome shotgun (WGS) entry which is preliminary data.</text>
</comment>
<gene>
    <name evidence="1" type="ORF">WNY77_20655</name>
</gene>
<dbReference type="Pfam" id="PF11227">
    <property type="entry name" value="DUF3025"/>
    <property type="match status" value="1"/>
</dbReference>
<dbReference type="Proteomes" id="UP001461163">
    <property type="component" value="Unassembled WGS sequence"/>
</dbReference>
<name>A0ABU9T251_9ALTE</name>
<reference evidence="1 2" key="1">
    <citation type="submission" date="2024-03" db="EMBL/GenBank/DDBJ databases">
        <title>Community enrichment and isolation of bacterial strains for fucoidan degradation.</title>
        <authorList>
            <person name="Sichert A."/>
        </authorList>
    </citation>
    <scope>NUCLEOTIDE SEQUENCE [LARGE SCALE GENOMIC DNA]</scope>
    <source>
        <strain evidence="1 2">AS12</strain>
    </source>
</reference>
<evidence type="ECO:0000313" key="2">
    <source>
        <dbReference type="Proteomes" id="UP001461163"/>
    </source>
</evidence>
<dbReference type="EMBL" id="JBBMQS010000020">
    <property type="protein sequence ID" value="MEM5499833.1"/>
    <property type="molecule type" value="Genomic_DNA"/>
</dbReference>